<dbReference type="GO" id="GO:0003723">
    <property type="term" value="F:RNA binding"/>
    <property type="evidence" value="ECO:0007669"/>
    <property type="project" value="UniProtKB-KW"/>
</dbReference>
<dbReference type="OrthoDB" id="44077at2157"/>
<protein>
    <recommendedName>
        <fullName evidence="2">CRISPR system Cms endoribonuclease Csm3</fullName>
    </recommendedName>
    <alternativeName>
        <fullName evidence="8">CRISPR type III A-associated RAMP protein Csm3</fullName>
    </alternativeName>
</protein>
<dbReference type="PATRIC" id="fig|55758.3.peg.41"/>
<evidence type="ECO:0000256" key="2">
    <source>
        <dbReference type="ARBA" id="ARBA00022150"/>
    </source>
</evidence>
<dbReference type="GO" id="GO:0004519">
    <property type="term" value="F:endonuclease activity"/>
    <property type="evidence" value="ECO:0007669"/>
    <property type="project" value="UniProtKB-KW"/>
</dbReference>
<dbReference type="STRING" id="55758.MBFIL_00350"/>
<evidence type="ECO:0000256" key="5">
    <source>
        <dbReference type="ARBA" id="ARBA00022801"/>
    </source>
</evidence>
<reference evidence="10 11" key="1">
    <citation type="submission" date="2016-04" db="EMBL/GenBank/DDBJ databases">
        <title>Genome sequence of Methanobrevibacter filiformis DSM 11501.</title>
        <authorList>
            <person name="Poehlein A."/>
            <person name="Seedorf H."/>
            <person name="Daniel R."/>
        </authorList>
    </citation>
    <scope>NUCLEOTIDE SEQUENCE [LARGE SCALE GENOMIC DNA]</scope>
    <source>
        <strain evidence="10 11">DSM 11501</strain>
    </source>
</reference>
<dbReference type="NCBIfam" id="TIGR02582">
    <property type="entry name" value="cas7_TM1809"/>
    <property type="match status" value="1"/>
</dbReference>
<proteinExistence type="inferred from homology"/>
<evidence type="ECO:0000313" key="10">
    <source>
        <dbReference type="EMBL" id="KZX17625.1"/>
    </source>
</evidence>
<evidence type="ECO:0000256" key="7">
    <source>
        <dbReference type="ARBA" id="ARBA00023118"/>
    </source>
</evidence>
<evidence type="ECO:0000256" key="1">
    <source>
        <dbReference type="ARBA" id="ARBA00006342"/>
    </source>
</evidence>
<accession>A0A166FFM2</accession>
<sequence length="274" mass="31113">MSESNEFGFQGNILIDGKIVCETGLYIGESNDSLEIGGIDRMVIRDKESDLPYIPGSSLKGKLRSLLELYFKDSTDNIIHPKNDKDRGNACTCGKCVPCQIFGFSNNDEVNFEGPTRIIVRDAFYDDKTKKFWKNTDDISRGTELKIENRIDRIKGTAKDPRPTERVPKGSVFTFNIVFSIYSNIDKENFKHIFTAIELLQHSYLGGSGSRGYGQVSFNNVNIIERPKSFYTSENEYFDRDGNLLLGNFEKECKNYVELFNIKINPDEEGNING</sequence>
<evidence type="ECO:0000256" key="8">
    <source>
        <dbReference type="ARBA" id="ARBA00033183"/>
    </source>
</evidence>
<keyword evidence="4" id="KW-0255">Endonuclease</keyword>
<name>A0A166FFM2_9EURY</name>
<dbReference type="Pfam" id="PF03787">
    <property type="entry name" value="RAMPs"/>
    <property type="match status" value="1"/>
</dbReference>
<organism evidence="10 11">
    <name type="scientific">Methanobrevibacter filiformis</name>
    <dbReference type="NCBI Taxonomy" id="55758"/>
    <lineage>
        <taxon>Archaea</taxon>
        <taxon>Methanobacteriati</taxon>
        <taxon>Methanobacteriota</taxon>
        <taxon>Methanomada group</taxon>
        <taxon>Methanobacteria</taxon>
        <taxon>Methanobacteriales</taxon>
        <taxon>Methanobacteriaceae</taxon>
        <taxon>Methanobrevibacter</taxon>
    </lineage>
</organism>
<evidence type="ECO:0000259" key="9">
    <source>
        <dbReference type="Pfam" id="PF03787"/>
    </source>
</evidence>
<evidence type="ECO:0000256" key="4">
    <source>
        <dbReference type="ARBA" id="ARBA00022759"/>
    </source>
</evidence>
<comment type="similarity">
    <text evidence="1">Belongs to the CRISPR-associated Csm3 family.</text>
</comment>
<dbReference type="GO" id="GO:0016787">
    <property type="term" value="F:hydrolase activity"/>
    <property type="evidence" value="ECO:0007669"/>
    <property type="project" value="UniProtKB-KW"/>
</dbReference>
<keyword evidence="7" id="KW-0051">Antiviral defense</keyword>
<dbReference type="PANTHER" id="PTHR35579:SF3">
    <property type="entry name" value="CRISPR SYSTEM CMS ENDORIBONUCLEASE CSM3"/>
    <property type="match status" value="1"/>
</dbReference>
<dbReference type="PANTHER" id="PTHR35579">
    <property type="entry name" value="CRISPR SYSTEM CMS ENDORIBONUCLEASE CSM3"/>
    <property type="match status" value="1"/>
</dbReference>
<evidence type="ECO:0000256" key="6">
    <source>
        <dbReference type="ARBA" id="ARBA00022884"/>
    </source>
</evidence>
<keyword evidence="11" id="KW-1185">Reference proteome</keyword>
<comment type="caution">
    <text evidence="10">The sequence shown here is derived from an EMBL/GenBank/DDBJ whole genome shotgun (WGS) entry which is preliminary data.</text>
</comment>
<dbReference type="EMBL" id="LWMT01000005">
    <property type="protein sequence ID" value="KZX17625.1"/>
    <property type="molecule type" value="Genomic_DNA"/>
</dbReference>
<dbReference type="InterPro" id="IPR005537">
    <property type="entry name" value="RAMP_III_fam"/>
</dbReference>
<dbReference type="Proteomes" id="UP000077066">
    <property type="component" value="Unassembled WGS sequence"/>
</dbReference>
<keyword evidence="6" id="KW-0694">RNA-binding</keyword>
<feature type="domain" description="CRISPR type III-associated protein" evidence="9">
    <location>
        <begin position="19"/>
        <end position="217"/>
    </location>
</feature>
<evidence type="ECO:0000256" key="3">
    <source>
        <dbReference type="ARBA" id="ARBA00022722"/>
    </source>
</evidence>
<gene>
    <name evidence="10" type="ORF">MBFIL_00350</name>
</gene>
<dbReference type="AlphaFoldDB" id="A0A166FFM2"/>
<dbReference type="InterPro" id="IPR013412">
    <property type="entry name" value="CRISPR-assoc_RAMP_Csm3"/>
</dbReference>
<keyword evidence="3" id="KW-0540">Nuclease</keyword>
<dbReference type="GO" id="GO:0051607">
    <property type="term" value="P:defense response to virus"/>
    <property type="evidence" value="ECO:0007669"/>
    <property type="project" value="UniProtKB-KW"/>
</dbReference>
<dbReference type="RefSeq" id="WP_066970201.1">
    <property type="nucleotide sequence ID" value="NZ_LWMT01000005.1"/>
</dbReference>
<evidence type="ECO:0000313" key="11">
    <source>
        <dbReference type="Proteomes" id="UP000077066"/>
    </source>
</evidence>
<keyword evidence="5" id="KW-0378">Hydrolase</keyword>
<dbReference type="InterPro" id="IPR052216">
    <property type="entry name" value="CRISPR_Csm3_endoribonuclease"/>
</dbReference>